<accession>A0A2T0QNB2</accession>
<dbReference type="GO" id="GO:0005737">
    <property type="term" value="C:cytoplasm"/>
    <property type="evidence" value="ECO:0007669"/>
    <property type="project" value="UniProtKB-SubCell"/>
</dbReference>
<evidence type="ECO:0000256" key="1">
    <source>
        <dbReference type="ARBA" id="ARBA00001966"/>
    </source>
</evidence>
<keyword evidence="7" id="KW-0411">Iron-sulfur</keyword>
<dbReference type="EMBL" id="PVZF01000035">
    <property type="protein sequence ID" value="PRY06091.1"/>
    <property type="molecule type" value="Genomic_DNA"/>
</dbReference>
<sequence>MIPEQAREEWLELAKALDEDDPPCQADPELWFSERRADRVRASFRCRDCPLLAPCRAYARSAGERAGVWGGIDFSHVPRLAGRVAS</sequence>
<dbReference type="InterPro" id="IPR003482">
    <property type="entry name" value="Whib"/>
</dbReference>
<comment type="caution">
    <text evidence="13">The sequence shown here is derived from an EMBL/GenBank/DDBJ whole genome shotgun (WGS) entry which is preliminary data.</text>
</comment>
<evidence type="ECO:0000256" key="2">
    <source>
        <dbReference type="ARBA" id="ARBA00004496"/>
    </source>
</evidence>
<comment type="similarity">
    <text evidence="3">Belongs to the WhiB family.</text>
</comment>
<dbReference type="Pfam" id="PF02467">
    <property type="entry name" value="Whib"/>
    <property type="match status" value="1"/>
</dbReference>
<protein>
    <submittedName>
        <fullName evidence="13">Transcription factor WhiB</fullName>
    </submittedName>
</protein>
<dbReference type="PANTHER" id="PTHR38839">
    <property type="entry name" value="TRANSCRIPTIONAL REGULATOR WHID-RELATED"/>
    <property type="match status" value="1"/>
</dbReference>
<evidence type="ECO:0000256" key="6">
    <source>
        <dbReference type="ARBA" id="ARBA00023004"/>
    </source>
</evidence>
<gene>
    <name evidence="13" type="ORF">CLV37_1356</name>
</gene>
<evidence type="ECO:0000256" key="11">
    <source>
        <dbReference type="ARBA" id="ARBA00023163"/>
    </source>
</evidence>
<dbReference type="GO" id="GO:0046872">
    <property type="term" value="F:metal ion binding"/>
    <property type="evidence" value="ECO:0007669"/>
    <property type="project" value="UniProtKB-KW"/>
</dbReference>
<dbReference type="Proteomes" id="UP000238083">
    <property type="component" value="Unassembled WGS sequence"/>
</dbReference>
<keyword evidence="8" id="KW-0805">Transcription regulation</keyword>
<dbReference type="RefSeq" id="WP_170127530.1">
    <property type="nucleotide sequence ID" value="NZ_PVZF01000035.1"/>
</dbReference>
<dbReference type="AlphaFoldDB" id="A0A2T0QNB2"/>
<dbReference type="GO" id="GO:0045454">
    <property type="term" value="P:cell redox homeostasis"/>
    <property type="evidence" value="ECO:0007669"/>
    <property type="project" value="TreeGrafter"/>
</dbReference>
<evidence type="ECO:0000256" key="10">
    <source>
        <dbReference type="ARBA" id="ARBA00023157"/>
    </source>
</evidence>
<dbReference type="InterPro" id="IPR034768">
    <property type="entry name" value="4FE4S_WBL"/>
</dbReference>
<dbReference type="GO" id="GO:0047134">
    <property type="term" value="F:protein-disulfide reductase [NAD(P)H] activity"/>
    <property type="evidence" value="ECO:0007669"/>
    <property type="project" value="TreeGrafter"/>
</dbReference>
<evidence type="ECO:0000256" key="3">
    <source>
        <dbReference type="ARBA" id="ARBA00006597"/>
    </source>
</evidence>
<evidence type="ECO:0000256" key="7">
    <source>
        <dbReference type="ARBA" id="ARBA00023014"/>
    </source>
</evidence>
<evidence type="ECO:0000259" key="12">
    <source>
        <dbReference type="PROSITE" id="PS51674"/>
    </source>
</evidence>
<organism evidence="13 14">
    <name type="scientific">Kineococcus rhizosphaerae</name>
    <dbReference type="NCBI Taxonomy" id="559628"/>
    <lineage>
        <taxon>Bacteria</taxon>
        <taxon>Bacillati</taxon>
        <taxon>Actinomycetota</taxon>
        <taxon>Actinomycetes</taxon>
        <taxon>Kineosporiales</taxon>
        <taxon>Kineosporiaceae</taxon>
        <taxon>Kineococcus</taxon>
    </lineage>
</organism>
<evidence type="ECO:0000256" key="8">
    <source>
        <dbReference type="ARBA" id="ARBA00023015"/>
    </source>
</evidence>
<dbReference type="PANTHER" id="PTHR38839:SF2">
    <property type="entry name" value="TRANSCRIPTIONAL REGULATOR WHIB7-RELATED"/>
    <property type="match status" value="1"/>
</dbReference>
<keyword evidence="10" id="KW-1015">Disulfide bond</keyword>
<name>A0A2T0QNB2_9ACTN</name>
<evidence type="ECO:0000256" key="9">
    <source>
        <dbReference type="ARBA" id="ARBA00023125"/>
    </source>
</evidence>
<evidence type="ECO:0000313" key="13">
    <source>
        <dbReference type="EMBL" id="PRY06091.1"/>
    </source>
</evidence>
<feature type="domain" description="4Fe-4S Wbl-type" evidence="12">
    <location>
        <begin position="23"/>
        <end position="79"/>
    </location>
</feature>
<dbReference type="PROSITE" id="PS51674">
    <property type="entry name" value="4FE4S_WBL"/>
    <property type="match status" value="1"/>
</dbReference>
<dbReference type="GO" id="GO:0051539">
    <property type="term" value="F:4 iron, 4 sulfur cluster binding"/>
    <property type="evidence" value="ECO:0007669"/>
    <property type="project" value="UniProtKB-KW"/>
</dbReference>
<evidence type="ECO:0000256" key="4">
    <source>
        <dbReference type="ARBA" id="ARBA00022485"/>
    </source>
</evidence>
<keyword evidence="4" id="KW-0004">4Fe-4S</keyword>
<dbReference type="GO" id="GO:0003677">
    <property type="term" value="F:DNA binding"/>
    <property type="evidence" value="ECO:0007669"/>
    <property type="project" value="UniProtKB-KW"/>
</dbReference>
<keyword evidence="11" id="KW-0804">Transcription</keyword>
<keyword evidence="6" id="KW-0408">Iron</keyword>
<evidence type="ECO:0000313" key="14">
    <source>
        <dbReference type="Proteomes" id="UP000238083"/>
    </source>
</evidence>
<dbReference type="GO" id="GO:0045892">
    <property type="term" value="P:negative regulation of DNA-templated transcription"/>
    <property type="evidence" value="ECO:0007669"/>
    <property type="project" value="TreeGrafter"/>
</dbReference>
<evidence type="ECO:0000256" key="5">
    <source>
        <dbReference type="ARBA" id="ARBA00022723"/>
    </source>
</evidence>
<comment type="subcellular location">
    <subcellularLocation>
        <location evidence="2">Cytoplasm</location>
    </subcellularLocation>
</comment>
<keyword evidence="5" id="KW-0479">Metal-binding</keyword>
<keyword evidence="14" id="KW-1185">Reference proteome</keyword>
<reference evidence="13 14" key="1">
    <citation type="submission" date="2018-03" db="EMBL/GenBank/DDBJ databases">
        <title>Genomic Encyclopedia of Archaeal and Bacterial Type Strains, Phase II (KMG-II): from individual species to whole genera.</title>
        <authorList>
            <person name="Goeker M."/>
        </authorList>
    </citation>
    <scope>NUCLEOTIDE SEQUENCE [LARGE SCALE GENOMIC DNA]</scope>
    <source>
        <strain evidence="13 14">DSM 19711</strain>
    </source>
</reference>
<comment type="cofactor">
    <cofactor evidence="1">
        <name>[4Fe-4S] cluster</name>
        <dbReference type="ChEBI" id="CHEBI:49883"/>
    </cofactor>
</comment>
<proteinExistence type="inferred from homology"/>
<keyword evidence="9" id="KW-0238">DNA-binding</keyword>